<dbReference type="CDD" id="cd01949">
    <property type="entry name" value="GGDEF"/>
    <property type="match status" value="1"/>
</dbReference>
<dbReference type="Pfam" id="PF05226">
    <property type="entry name" value="CHASE2"/>
    <property type="match status" value="1"/>
</dbReference>
<keyword evidence="1" id="KW-0472">Membrane</keyword>
<dbReference type="GO" id="GO:0071111">
    <property type="term" value="F:cyclic-guanylate-specific phosphodiesterase activity"/>
    <property type="evidence" value="ECO:0007669"/>
    <property type="project" value="InterPro"/>
</dbReference>
<dbReference type="EMBL" id="DSRU01000159">
    <property type="protein sequence ID" value="HFM98235.1"/>
    <property type="molecule type" value="Genomic_DNA"/>
</dbReference>
<reference evidence="4" key="1">
    <citation type="journal article" date="2020" name="mSystems">
        <title>Genome- and Community-Level Interaction Insights into Carbon Utilization and Element Cycling Functions of Hydrothermarchaeota in Hydrothermal Sediment.</title>
        <authorList>
            <person name="Zhou Z."/>
            <person name="Liu Y."/>
            <person name="Xu W."/>
            <person name="Pan J."/>
            <person name="Luo Z.H."/>
            <person name="Li M."/>
        </authorList>
    </citation>
    <scope>NUCLEOTIDE SEQUENCE [LARGE SCALE GENOMIC DNA]</scope>
    <source>
        <strain evidence="4">SpSt-418</strain>
    </source>
</reference>
<dbReference type="InterPro" id="IPR035919">
    <property type="entry name" value="EAL_sf"/>
</dbReference>
<gene>
    <name evidence="4" type="ORF">ENR64_10860</name>
</gene>
<dbReference type="InterPro" id="IPR001633">
    <property type="entry name" value="EAL_dom"/>
</dbReference>
<keyword evidence="1" id="KW-1133">Transmembrane helix</keyword>
<dbReference type="SUPFAM" id="SSF141868">
    <property type="entry name" value="EAL domain-like"/>
    <property type="match status" value="1"/>
</dbReference>
<dbReference type="SMART" id="SM00052">
    <property type="entry name" value="EAL"/>
    <property type="match status" value="1"/>
</dbReference>
<dbReference type="CDD" id="cd01948">
    <property type="entry name" value="EAL"/>
    <property type="match status" value="1"/>
</dbReference>
<dbReference type="InterPro" id="IPR000160">
    <property type="entry name" value="GGDEF_dom"/>
</dbReference>
<dbReference type="NCBIfam" id="TIGR00254">
    <property type="entry name" value="GGDEF"/>
    <property type="match status" value="1"/>
</dbReference>
<dbReference type="InterPro" id="IPR029787">
    <property type="entry name" value="Nucleotide_cyclase"/>
</dbReference>
<dbReference type="Pfam" id="PF00990">
    <property type="entry name" value="GGDEF"/>
    <property type="match status" value="1"/>
</dbReference>
<feature type="transmembrane region" description="Helical" evidence="1">
    <location>
        <begin position="363"/>
        <end position="382"/>
    </location>
</feature>
<evidence type="ECO:0000256" key="1">
    <source>
        <dbReference type="SAM" id="Phobius"/>
    </source>
</evidence>
<dbReference type="InterPro" id="IPR007890">
    <property type="entry name" value="CHASE2"/>
</dbReference>
<dbReference type="Gene3D" id="3.30.70.270">
    <property type="match status" value="1"/>
</dbReference>
<dbReference type="FunFam" id="3.20.20.450:FF:000001">
    <property type="entry name" value="Cyclic di-GMP phosphodiesterase yahA"/>
    <property type="match status" value="1"/>
</dbReference>
<dbReference type="Gene3D" id="3.20.20.450">
    <property type="entry name" value="EAL domain"/>
    <property type="match status" value="1"/>
</dbReference>
<evidence type="ECO:0000313" key="4">
    <source>
        <dbReference type="EMBL" id="HFM98235.1"/>
    </source>
</evidence>
<dbReference type="SUPFAM" id="SSF55073">
    <property type="entry name" value="Nucleotide cyclase"/>
    <property type="match status" value="1"/>
</dbReference>
<evidence type="ECO:0000259" key="2">
    <source>
        <dbReference type="PROSITE" id="PS50883"/>
    </source>
</evidence>
<evidence type="ECO:0000259" key="3">
    <source>
        <dbReference type="PROSITE" id="PS50887"/>
    </source>
</evidence>
<dbReference type="SMART" id="SM00267">
    <property type="entry name" value="GGDEF"/>
    <property type="match status" value="1"/>
</dbReference>
<dbReference type="PROSITE" id="PS50887">
    <property type="entry name" value="GGDEF"/>
    <property type="match status" value="1"/>
</dbReference>
<name>A0A7C3PF32_9CYAN</name>
<keyword evidence="1" id="KW-0812">Transmembrane</keyword>
<dbReference type="InterPro" id="IPR043128">
    <property type="entry name" value="Rev_trsase/Diguanyl_cyclase"/>
</dbReference>
<dbReference type="PROSITE" id="PS50883">
    <property type="entry name" value="EAL"/>
    <property type="match status" value="1"/>
</dbReference>
<dbReference type="PANTHER" id="PTHR33121">
    <property type="entry name" value="CYCLIC DI-GMP PHOSPHODIESTERASE PDEF"/>
    <property type="match status" value="1"/>
</dbReference>
<sequence>MQVIKHPVFISSLVAASLVLGIRQMGGWQSLELSTYDQMLRLRPDEPNDPRVLIVEITEADIRAQKQWPISDAVLARLLGQLQRYQPRVIGLDLFRDIPVGKGQQALLKQLQANNVVAVMRLLGEGSDSGIPAPPGMPESRVGFSDVVIDADSVARRNFLYAYAGDTRYYSFSLQLSLKYLEKTHPEFQVKDRGLLIGGAFLPSITSSSGGYVGVDDLGYQVFLNYRSAKPPAQTVTLTQVMSGQLPPEMFNDKMVIIGTTAPSAKDLFQTPYNMSSKSSPTTPGVVVHAHMASQILSTVLDGRSPIWYWSDWLESLWVAGWAVTGGLIAWRLRQPLLLASGMLVAIAVVAGVSYGLFLQSGWVPLIPAAMTLIGSAVGVILHRQLHDTFHDALTDLPNRILFTRQLQQAIAQRNRIFPNQEDLSEAHSIAVLFLGLDNFKTINDSFGHRLGDQLLVSTTKRLKSCLHPKDQLARVGGDEFAILRQRVIDPDEVTHLADRLQQQMSLPFKLVSQEVFTTASVGIVLDRPDSGCVPEEILRDAHTAMNRAKASGKARHEVFVTGMRLQVMSRMQLETDLRRAVADQQFCLYYQPIIALQTGKIAGFEALIRWQHPDRGFVPPIEFIPIAEETNLIIPLGQWIIGEACRQLRVWQDKFPKDPPLMISVNLSGRQFAQPDLVEQIEAYLSESGLDGRSLKLEITESIAMTDVEATIALLQRLKALDLKLSIDDFGTGYSSLSYLHRFPTNTIKVDRSFVSRMGYESEDAHIVQTIIMLGHNLGMDIVAEGVETQEQLERLRILGCEYGQGYFFSKPMSVDVIEGMLATDPVW</sequence>
<protein>
    <submittedName>
        <fullName evidence="4">EAL domain-containing protein</fullName>
    </submittedName>
</protein>
<feature type="transmembrane region" description="Helical" evidence="1">
    <location>
        <begin position="337"/>
        <end position="357"/>
    </location>
</feature>
<accession>A0A7C3PF32</accession>
<dbReference type="AlphaFoldDB" id="A0A7C3PF32"/>
<feature type="domain" description="GGDEF" evidence="3">
    <location>
        <begin position="428"/>
        <end position="562"/>
    </location>
</feature>
<dbReference type="SMART" id="SM01080">
    <property type="entry name" value="CHASE2"/>
    <property type="match status" value="1"/>
</dbReference>
<comment type="caution">
    <text evidence="4">The sequence shown here is derived from an EMBL/GenBank/DDBJ whole genome shotgun (WGS) entry which is preliminary data.</text>
</comment>
<proteinExistence type="predicted"/>
<dbReference type="PANTHER" id="PTHR33121:SF70">
    <property type="entry name" value="SIGNALING PROTEIN YKOW"/>
    <property type="match status" value="1"/>
</dbReference>
<dbReference type="Pfam" id="PF00563">
    <property type="entry name" value="EAL"/>
    <property type="match status" value="1"/>
</dbReference>
<dbReference type="InterPro" id="IPR050706">
    <property type="entry name" value="Cyclic-di-GMP_PDE-like"/>
</dbReference>
<feature type="domain" description="EAL" evidence="2">
    <location>
        <begin position="571"/>
        <end position="827"/>
    </location>
</feature>
<organism evidence="4">
    <name type="scientific">Oscillatoriales cyanobacterium SpSt-418</name>
    <dbReference type="NCBI Taxonomy" id="2282169"/>
    <lineage>
        <taxon>Bacteria</taxon>
        <taxon>Bacillati</taxon>
        <taxon>Cyanobacteriota</taxon>
        <taxon>Cyanophyceae</taxon>
        <taxon>Oscillatoriophycideae</taxon>
        <taxon>Oscillatoriales</taxon>
    </lineage>
</organism>